<comment type="caution">
    <text evidence="1">The sequence shown here is derived from an EMBL/GenBank/DDBJ whole genome shotgun (WGS) entry which is preliminary data.</text>
</comment>
<proteinExistence type="predicted"/>
<keyword evidence="2" id="KW-1185">Reference proteome</keyword>
<organism evidence="1 2">
    <name type="scientific">Rhizophagus clarus</name>
    <dbReference type="NCBI Taxonomy" id="94130"/>
    <lineage>
        <taxon>Eukaryota</taxon>
        <taxon>Fungi</taxon>
        <taxon>Fungi incertae sedis</taxon>
        <taxon>Mucoromycota</taxon>
        <taxon>Glomeromycotina</taxon>
        <taxon>Glomeromycetes</taxon>
        <taxon>Glomerales</taxon>
        <taxon>Glomeraceae</taxon>
        <taxon>Rhizophagus</taxon>
    </lineage>
</organism>
<protein>
    <submittedName>
        <fullName evidence="1">Uncharacterized protein</fullName>
    </submittedName>
</protein>
<dbReference type="EMBL" id="BEXD01001895">
    <property type="protein sequence ID" value="GBB96229.1"/>
    <property type="molecule type" value="Genomic_DNA"/>
</dbReference>
<dbReference type="AlphaFoldDB" id="A0A2Z6RFB3"/>
<reference evidence="1 2" key="1">
    <citation type="submission" date="2017-11" db="EMBL/GenBank/DDBJ databases">
        <title>The genome of Rhizophagus clarus HR1 reveals common genetic basis of auxotrophy among arbuscular mycorrhizal fungi.</title>
        <authorList>
            <person name="Kobayashi Y."/>
        </authorList>
    </citation>
    <scope>NUCLEOTIDE SEQUENCE [LARGE SCALE GENOMIC DNA]</scope>
    <source>
        <strain evidence="1 2">HR1</strain>
    </source>
</reference>
<accession>A0A2Z6RFB3</accession>
<evidence type="ECO:0000313" key="1">
    <source>
        <dbReference type="EMBL" id="GBB96229.1"/>
    </source>
</evidence>
<dbReference type="Proteomes" id="UP000247702">
    <property type="component" value="Unassembled WGS sequence"/>
</dbReference>
<evidence type="ECO:0000313" key="2">
    <source>
        <dbReference type="Proteomes" id="UP000247702"/>
    </source>
</evidence>
<gene>
    <name evidence="1" type="ORF">RclHR1_27030001</name>
</gene>
<name>A0A2Z6RFB3_9GLOM</name>
<sequence length="101" mass="12231">MEKRFWFWTSFGQDLDKCPKRPIVQLSNTGYMMLFDKLHGRDRRPLSHFHRDRDVLISCSRNNWCPIMDYIMNAHGSSFIDISPFRRRSSRTPKGRRVLRR</sequence>